<keyword evidence="10 14" id="KW-0793">Thylakoid</keyword>
<gene>
    <name evidence="14" type="primary">psaL</name>
    <name evidence="16" type="ORF">DSM107014_10245</name>
</gene>
<feature type="transmembrane region" description="Helical" evidence="14">
    <location>
        <begin position="67"/>
        <end position="87"/>
    </location>
</feature>
<accession>A0A941GVT2</accession>
<comment type="caution">
    <text evidence="16">The sequence shown here is derived from an EMBL/GenBank/DDBJ whole genome shotgun (WGS) entry which is preliminary data.</text>
</comment>
<comment type="subcellular location">
    <subcellularLocation>
        <location evidence="1 14">Cellular thylakoid membrane</location>
        <topology evidence="1 14">Multi-pass membrane protein</topology>
    </subcellularLocation>
</comment>
<dbReference type="InterPro" id="IPR000932">
    <property type="entry name" value="PS_antenna-like"/>
</dbReference>
<feature type="transmembrane region" description="Helical" evidence="14">
    <location>
        <begin position="213"/>
        <end position="230"/>
    </location>
</feature>
<comment type="caution">
    <text evidence="14">Lacks conserved residue(s) required for the propagation of feature annotation.</text>
</comment>
<dbReference type="InterPro" id="IPR022980">
    <property type="entry name" value="PSI_suXI"/>
</dbReference>
<dbReference type="Pfam" id="PF02605">
    <property type="entry name" value="PsaL"/>
    <property type="match status" value="1"/>
</dbReference>
<keyword evidence="7 14" id="KW-0603">Photosystem I</keyword>
<proteinExistence type="inferred from homology"/>
<dbReference type="Pfam" id="PF00421">
    <property type="entry name" value="PSII"/>
    <property type="match status" value="2"/>
</dbReference>
<feature type="transmembrane region" description="Helical" evidence="14">
    <location>
        <begin position="407"/>
        <end position="429"/>
    </location>
</feature>
<evidence type="ECO:0000256" key="1">
    <source>
        <dbReference type="ARBA" id="ARBA00004636"/>
    </source>
</evidence>
<evidence type="ECO:0000256" key="13">
    <source>
        <dbReference type="ARBA" id="ARBA00033437"/>
    </source>
</evidence>
<dbReference type="SUPFAM" id="SSF81568">
    <property type="entry name" value="Photosystem I reaction center subunit XI, PsaL"/>
    <property type="match status" value="1"/>
</dbReference>
<keyword evidence="11 14" id="KW-0472">Membrane</keyword>
<keyword evidence="5 14" id="KW-0602">Photosynthesis</keyword>
<name>A0A941GVT2_9CHRO</name>
<dbReference type="InterPro" id="IPR036001">
    <property type="entry name" value="PS_II_antenna-like_sf"/>
</dbReference>
<dbReference type="EMBL" id="JADQBC010000062">
    <property type="protein sequence ID" value="MBR8828258.1"/>
    <property type="molecule type" value="Genomic_DNA"/>
</dbReference>
<feature type="transmembrane region" description="Helical" evidence="14">
    <location>
        <begin position="93"/>
        <end position="116"/>
    </location>
</feature>
<evidence type="ECO:0000256" key="8">
    <source>
        <dbReference type="ARBA" id="ARBA00022989"/>
    </source>
</evidence>
<evidence type="ECO:0000313" key="17">
    <source>
        <dbReference type="Proteomes" id="UP000767446"/>
    </source>
</evidence>
<evidence type="ECO:0000256" key="6">
    <source>
        <dbReference type="ARBA" id="ARBA00022692"/>
    </source>
</evidence>
<dbReference type="InterPro" id="IPR003757">
    <property type="entry name" value="PSI_PsaL"/>
</dbReference>
<dbReference type="GO" id="GO:0031676">
    <property type="term" value="C:plasma membrane-derived thylakoid membrane"/>
    <property type="evidence" value="ECO:0007669"/>
    <property type="project" value="UniProtKB-SubCell"/>
</dbReference>
<dbReference type="GO" id="GO:0009767">
    <property type="term" value="P:photosynthetic electron transport chain"/>
    <property type="evidence" value="ECO:0007669"/>
    <property type="project" value="InterPro"/>
</dbReference>
<evidence type="ECO:0000259" key="15">
    <source>
        <dbReference type="Pfam" id="PF02605"/>
    </source>
</evidence>
<evidence type="ECO:0000256" key="14">
    <source>
        <dbReference type="HAMAP-Rule" id="MF_00447"/>
    </source>
</evidence>
<evidence type="ECO:0000256" key="4">
    <source>
        <dbReference type="ARBA" id="ARBA00022494"/>
    </source>
</evidence>
<keyword evidence="4" id="KW-0148">Chlorophyll</keyword>
<evidence type="ECO:0000256" key="12">
    <source>
        <dbReference type="ARBA" id="ARBA00032768"/>
    </source>
</evidence>
<feature type="transmembrane region" description="Helical" evidence="14">
    <location>
        <begin position="36"/>
        <end position="55"/>
    </location>
</feature>
<feature type="transmembrane region" description="Helical" evidence="14">
    <location>
        <begin position="251"/>
        <end position="270"/>
    </location>
</feature>
<dbReference type="AlphaFoldDB" id="A0A941GVT2"/>
<protein>
    <recommendedName>
        <fullName evidence="3 14">Photosystem I reaction center subunit XI</fullName>
    </recommendedName>
    <alternativeName>
        <fullName evidence="12 14">PSI subunit V</fullName>
    </alternativeName>
    <alternativeName>
        <fullName evidence="13 14">PSI-L</fullName>
    </alternativeName>
</protein>
<dbReference type="SUPFAM" id="SSF161077">
    <property type="entry name" value="Photosystem II antenna protein-like"/>
    <property type="match status" value="1"/>
</dbReference>
<dbReference type="GO" id="GO:0016168">
    <property type="term" value="F:chlorophyll binding"/>
    <property type="evidence" value="ECO:0007669"/>
    <property type="project" value="UniProtKB-KW"/>
</dbReference>
<reference evidence="16" key="1">
    <citation type="submission" date="2021-02" db="EMBL/GenBank/DDBJ databases">
        <title>Metagenome analyses of Stigonema ocellatum DSM 106950, Chlorogloea purpurea SAG 13.99 and Gomphosphaeria aponina DSM 107014.</title>
        <authorList>
            <person name="Marter P."/>
            <person name="Huang S."/>
        </authorList>
    </citation>
    <scope>NUCLEOTIDE SEQUENCE</scope>
    <source>
        <strain evidence="16">JP213</strain>
    </source>
</reference>
<feature type="transmembrane region" description="Helical" evidence="14">
    <location>
        <begin position="466"/>
        <end position="485"/>
    </location>
</feature>
<evidence type="ECO:0000256" key="3">
    <source>
        <dbReference type="ARBA" id="ARBA00019514"/>
    </source>
</evidence>
<dbReference type="HAMAP" id="MF_00447">
    <property type="entry name" value="PSI_PsaL"/>
    <property type="match status" value="1"/>
</dbReference>
<evidence type="ECO:0000313" key="16">
    <source>
        <dbReference type="EMBL" id="MBR8828258.1"/>
    </source>
</evidence>
<dbReference type="Proteomes" id="UP000767446">
    <property type="component" value="Unassembled WGS sequence"/>
</dbReference>
<dbReference type="NCBIfam" id="TIGR03041">
    <property type="entry name" value="PS_antenn_a_b"/>
    <property type="match status" value="1"/>
</dbReference>
<evidence type="ECO:0000256" key="2">
    <source>
        <dbReference type="ARBA" id="ARBA00008820"/>
    </source>
</evidence>
<dbReference type="InterPro" id="IPR036592">
    <property type="entry name" value="PSI_PsaL_sf"/>
</dbReference>
<keyword evidence="6 14" id="KW-0812">Transmembrane</keyword>
<feature type="transmembrane region" description="Helical" evidence="14">
    <location>
        <begin position="300"/>
        <end position="318"/>
    </location>
</feature>
<comment type="similarity">
    <text evidence="2 14">Belongs to the PsaL family.</text>
</comment>
<sequence>MTAVIAESQRKIPDVGWWAGNARFVNLSGKLLGAHVAHGGLIVLWAGAFTLFEISRYNPKVPMYEQGLILLPHLATLGLGVGAGGQIVDTYPYFVIGVLHLVSSAVLGAGGIYHALLGPEVLPENPSFAGFFGYDWKDGNKMTSIIGIHLLLLGIGAFLLVFKAMFWGGLFDPTVGEVRAIANPTINPGVIFGYLVGAHGPEGMAAVDNLEDVVGGHFWVGILCIAGGFWHMATKPLPWARRVLIYSGEAYLSYSLGAIAYMGFLAAYFVTVNDTVYPEVFYGPLGAIETQTGVVSARGWLASFHFVLAVLFLFGHLWHALRARGAAAGFDFQKGDLVLAFRGDSQIGNFSTPVNSSDLTLNFLKNLPIYRPGLSPLFRGLEIGMAHGYFLLGPFVKLGPLRNSEQANLVGLVASCALIVILTICLSIYGTASFKKELQTVPRPKFTTTVPNVPESLQTVEGWSQFSTAFLVGGVGGALFAYLLLDNLGLLKAIASGTV</sequence>
<keyword evidence="9" id="KW-0157">Chromophore</keyword>
<feature type="domain" description="Photosystem I PsaL reaction centre subunit XI" evidence="15">
    <location>
        <begin position="338"/>
        <end position="488"/>
    </location>
</feature>
<evidence type="ECO:0000256" key="10">
    <source>
        <dbReference type="ARBA" id="ARBA00023078"/>
    </source>
</evidence>
<keyword evidence="8 14" id="KW-1133">Transmembrane helix</keyword>
<dbReference type="PANTHER" id="PTHR34803:SF2">
    <property type="entry name" value="PHOTOSYSTEM I REACTION CENTER SUBUNIT XI, CHLOROPLASTIC"/>
    <property type="match status" value="1"/>
</dbReference>
<dbReference type="GO" id="GO:0009538">
    <property type="term" value="C:photosystem I reaction center"/>
    <property type="evidence" value="ECO:0007669"/>
    <property type="project" value="InterPro"/>
</dbReference>
<evidence type="ECO:0000256" key="7">
    <source>
        <dbReference type="ARBA" id="ARBA00022836"/>
    </source>
</evidence>
<dbReference type="Gene3D" id="1.20.1240.10">
    <property type="entry name" value="Photosystem I PsaL, reaction centre subunit XI"/>
    <property type="match status" value="1"/>
</dbReference>
<evidence type="ECO:0000256" key="9">
    <source>
        <dbReference type="ARBA" id="ARBA00022991"/>
    </source>
</evidence>
<evidence type="ECO:0000256" key="11">
    <source>
        <dbReference type="ARBA" id="ARBA00023136"/>
    </source>
</evidence>
<evidence type="ECO:0000256" key="5">
    <source>
        <dbReference type="ARBA" id="ARBA00022531"/>
    </source>
</evidence>
<dbReference type="PANTHER" id="PTHR34803">
    <property type="entry name" value="PHOTOSYSTEM I REACTION CENTER SUBUNIT XI, CHLOROPLASTIC"/>
    <property type="match status" value="1"/>
</dbReference>
<organism evidence="16 17">
    <name type="scientific">Gomphosphaeria aponina SAG 52.96 = DSM 107014</name>
    <dbReference type="NCBI Taxonomy" id="1521640"/>
    <lineage>
        <taxon>Bacteria</taxon>
        <taxon>Bacillati</taxon>
        <taxon>Cyanobacteriota</taxon>
        <taxon>Cyanophyceae</taxon>
        <taxon>Oscillatoriophycideae</taxon>
        <taxon>Chroococcales</taxon>
        <taxon>Gomphosphaeriaceae</taxon>
        <taxon>Gomphosphaeria</taxon>
    </lineage>
</organism>
<feature type="transmembrane region" description="Helical" evidence="14">
    <location>
        <begin position="145"/>
        <end position="166"/>
    </location>
</feature>